<dbReference type="HOGENOM" id="CLU_207045_0_0_9"/>
<dbReference type="RefSeq" id="WP_162861044.1">
    <property type="nucleotide sequence ID" value="NZ_KN174166.1"/>
</dbReference>
<evidence type="ECO:0000313" key="2">
    <source>
        <dbReference type="Proteomes" id="UP000029585"/>
    </source>
</evidence>
<evidence type="ECO:0000313" key="1">
    <source>
        <dbReference type="EMBL" id="KGF53725.1"/>
    </source>
</evidence>
<keyword evidence="2" id="KW-1185">Reference proteome</keyword>
<dbReference type="Proteomes" id="UP000029585">
    <property type="component" value="Unassembled WGS sequence"/>
</dbReference>
<organism evidence="1 2">
    <name type="scientific">Flavonifractor plautii 1_3_50AFAA</name>
    <dbReference type="NCBI Taxonomy" id="742738"/>
    <lineage>
        <taxon>Bacteria</taxon>
        <taxon>Bacillati</taxon>
        <taxon>Bacillota</taxon>
        <taxon>Clostridia</taxon>
        <taxon>Eubacteriales</taxon>
        <taxon>Oscillospiraceae</taxon>
        <taxon>Flavonifractor</taxon>
    </lineage>
</organism>
<accession>A0A096B3U8</accession>
<proteinExistence type="predicted"/>
<gene>
    <name evidence="1" type="ORF">HMPREF9460_03545</name>
</gene>
<protein>
    <submittedName>
        <fullName evidence="1">Uncharacterized protein</fullName>
    </submittedName>
</protein>
<reference evidence="1 2" key="1">
    <citation type="submission" date="2011-08" db="EMBL/GenBank/DDBJ databases">
        <title>The Genome Sequence of Clostridium orbiscindens 1_3_50AFAA.</title>
        <authorList>
            <consortium name="The Broad Institute Genome Sequencing Platform"/>
            <person name="Earl A."/>
            <person name="Ward D."/>
            <person name="Feldgarden M."/>
            <person name="Gevers D."/>
            <person name="Daigneault M."/>
            <person name="Strauss J."/>
            <person name="Allen-Vercoe E."/>
            <person name="Young S.K."/>
            <person name="Zeng Q."/>
            <person name="Gargeya S."/>
            <person name="Fitzgerald M."/>
            <person name="Haas B."/>
            <person name="Abouelleil A."/>
            <person name="Alvarado L."/>
            <person name="Arachchi H.M."/>
            <person name="Berlin A."/>
            <person name="Brown A."/>
            <person name="Chapman S.B."/>
            <person name="Chen Z."/>
            <person name="Dunbar C."/>
            <person name="Freedman E."/>
            <person name="Gearin G."/>
            <person name="Gellesch M."/>
            <person name="Goldberg J."/>
            <person name="Griggs A."/>
            <person name="Gujja S."/>
            <person name="Heiman D."/>
            <person name="Howarth C."/>
            <person name="Larson L."/>
            <person name="Lui A."/>
            <person name="MacDonald P.J.P."/>
            <person name="Montmayeur A."/>
            <person name="Murphy C."/>
            <person name="Neiman D."/>
            <person name="Pearson M."/>
            <person name="Priest M."/>
            <person name="Roberts A."/>
            <person name="Saif S."/>
            <person name="Shea T."/>
            <person name="Shenoy N."/>
            <person name="Sisk P."/>
            <person name="Stolte C."/>
            <person name="Sykes S."/>
            <person name="Wortman J."/>
            <person name="Nusbaum C."/>
            <person name="Birren B."/>
        </authorList>
    </citation>
    <scope>NUCLEOTIDE SEQUENCE [LARGE SCALE GENOMIC DNA]</scope>
    <source>
        <strain evidence="1 2">1_3_50AFAA</strain>
    </source>
</reference>
<dbReference type="eggNOG" id="ENOG5033IBB">
    <property type="taxonomic scope" value="Bacteria"/>
</dbReference>
<comment type="caution">
    <text evidence="1">The sequence shown here is derived from an EMBL/GenBank/DDBJ whole genome shotgun (WGS) entry which is preliminary data.</text>
</comment>
<name>A0A096B3U8_FLAPL</name>
<dbReference type="EMBL" id="ADLO01000105">
    <property type="protein sequence ID" value="KGF53725.1"/>
    <property type="molecule type" value="Genomic_DNA"/>
</dbReference>
<sequence>MARKRKINDHGTGIPVHEVDALARVLLPKIQAFFESEEGQREFAEWKAQQEKDKVKQG</sequence>
<dbReference type="PATRIC" id="fig|742738.3.peg.3655"/>
<dbReference type="AlphaFoldDB" id="A0A096B3U8"/>